<dbReference type="PANTHER" id="PTHR46825">
    <property type="entry name" value="D-ALANYL-D-ALANINE-CARBOXYPEPTIDASE/ENDOPEPTIDASE AMPH"/>
    <property type="match status" value="1"/>
</dbReference>
<accession>A0ABW2CFA0</accession>
<dbReference type="Gene3D" id="3.40.710.10">
    <property type="entry name" value="DD-peptidase/beta-lactamase superfamily"/>
    <property type="match status" value="1"/>
</dbReference>
<protein>
    <submittedName>
        <fullName evidence="2">Serine hydrolase domain-containing protein</fullName>
        <ecNumber evidence="2">3.-.-.-</ecNumber>
    </submittedName>
</protein>
<keyword evidence="2" id="KW-0378">Hydrolase</keyword>
<proteinExistence type="predicted"/>
<name>A0ABW2CFA0_9ACTN</name>
<dbReference type="RefSeq" id="WP_206681127.1">
    <property type="nucleotide sequence ID" value="NZ_JBHSXE010000001.1"/>
</dbReference>
<evidence type="ECO:0000313" key="2">
    <source>
        <dbReference type="EMBL" id="MFC6880199.1"/>
    </source>
</evidence>
<dbReference type="EMBL" id="JBHSXS010000004">
    <property type="protein sequence ID" value="MFC6880199.1"/>
    <property type="molecule type" value="Genomic_DNA"/>
</dbReference>
<dbReference type="InterPro" id="IPR001466">
    <property type="entry name" value="Beta-lactam-related"/>
</dbReference>
<dbReference type="SUPFAM" id="SSF56601">
    <property type="entry name" value="beta-lactamase/transpeptidase-like"/>
    <property type="match status" value="1"/>
</dbReference>
<dbReference type="InterPro" id="IPR050491">
    <property type="entry name" value="AmpC-like"/>
</dbReference>
<sequence>MPRDLRPGGAFDRQVARLAAQDKFSGSLLVAHRDDVVLARAYGKANERLSIPNRPDTTFVLASVSKMFTAVALVQLAEQRKVDFYKPIGTYVKGFPADIADKVTVHHLLTHTSGMGDHMRHPDWPKESAKWTSTAEVWNGTLAIIRRSPLLFTPGTRFEYSNAGYCVLGEIIAQVSGRSYYDYVRDHVFARAGMARTAFYTKPQWRTDKRIAHPYVLQPSGQRVDAVEEHVFIGSPAGNAFSTCADMVRFGRALHGGKLLGHAYRELAVSGKTALSPKPANDPAVQDTHWAYGSIATIYNDQRIVGHTGGGPMSGISTMIDTFPDLDWTVVVLMNYDDIDVLNSVTSHARRLITRGS</sequence>
<dbReference type="Proteomes" id="UP001596380">
    <property type="component" value="Unassembled WGS sequence"/>
</dbReference>
<reference evidence="3" key="1">
    <citation type="journal article" date="2019" name="Int. J. Syst. Evol. Microbiol.">
        <title>The Global Catalogue of Microorganisms (GCM) 10K type strain sequencing project: providing services to taxonomists for standard genome sequencing and annotation.</title>
        <authorList>
            <consortium name="The Broad Institute Genomics Platform"/>
            <consortium name="The Broad Institute Genome Sequencing Center for Infectious Disease"/>
            <person name="Wu L."/>
            <person name="Ma J."/>
        </authorList>
    </citation>
    <scope>NUCLEOTIDE SEQUENCE [LARGE SCALE GENOMIC DNA]</scope>
    <source>
        <strain evidence="3">JCM 3369</strain>
    </source>
</reference>
<dbReference type="Pfam" id="PF00144">
    <property type="entry name" value="Beta-lactamase"/>
    <property type="match status" value="1"/>
</dbReference>
<dbReference type="InterPro" id="IPR012338">
    <property type="entry name" value="Beta-lactam/transpept-like"/>
</dbReference>
<evidence type="ECO:0000313" key="3">
    <source>
        <dbReference type="Proteomes" id="UP001596380"/>
    </source>
</evidence>
<dbReference type="EC" id="3.-.-.-" evidence="2"/>
<dbReference type="GO" id="GO:0016787">
    <property type="term" value="F:hydrolase activity"/>
    <property type="evidence" value="ECO:0007669"/>
    <property type="project" value="UniProtKB-KW"/>
</dbReference>
<organism evidence="2 3">
    <name type="scientific">Actinomadura yumaensis</name>
    <dbReference type="NCBI Taxonomy" id="111807"/>
    <lineage>
        <taxon>Bacteria</taxon>
        <taxon>Bacillati</taxon>
        <taxon>Actinomycetota</taxon>
        <taxon>Actinomycetes</taxon>
        <taxon>Streptosporangiales</taxon>
        <taxon>Thermomonosporaceae</taxon>
        <taxon>Actinomadura</taxon>
    </lineage>
</organism>
<evidence type="ECO:0000259" key="1">
    <source>
        <dbReference type="Pfam" id="PF00144"/>
    </source>
</evidence>
<comment type="caution">
    <text evidence="2">The sequence shown here is derived from an EMBL/GenBank/DDBJ whole genome shotgun (WGS) entry which is preliminary data.</text>
</comment>
<gene>
    <name evidence="2" type="ORF">ACFQKB_10535</name>
</gene>
<dbReference type="PANTHER" id="PTHR46825:SF9">
    <property type="entry name" value="BETA-LACTAMASE-RELATED DOMAIN-CONTAINING PROTEIN"/>
    <property type="match status" value="1"/>
</dbReference>
<keyword evidence="3" id="KW-1185">Reference proteome</keyword>
<feature type="domain" description="Beta-lactamase-related" evidence="1">
    <location>
        <begin position="12"/>
        <end position="338"/>
    </location>
</feature>